<feature type="signal peptide" evidence="2">
    <location>
        <begin position="1"/>
        <end position="19"/>
    </location>
</feature>
<reference evidence="3" key="1">
    <citation type="journal article" date="2020" name="Stud. Mycol.">
        <title>101 Dothideomycetes genomes: a test case for predicting lifestyles and emergence of pathogens.</title>
        <authorList>
            <person name="Haridas S."/>
            <person name="Albert R."/>
            <person name="Binder M."/>
            <person name="Bloem J."/>
            <person name="Labutti K."/>
            <person name="Salamov A."/>
            <person name="Andreopoulos B."/>
            <person name="Baker S."/>
            <person name="Barry K."/>
            <person name="Bills G."/>
            <person name="Bluhm B."/>
            <person name="Cannon C."/>
            <person name="Castanera R."/>
            <person name="Culley D."/>
            <person name="Daum C."/>
            <person name="Ezra D."/>
            <person name="Gonzalez J."/>
            <person name="Henrissat B."/>
            <person name="Kuo A."/>
            <person name="Liang C."/>
            <person name="Lipzen A."/>
            <person name="Lutzoni F."/>
            <person name="Magnuson J."/>
            <person name="Mondo S."/>
            <person name="Nolan M."/>
            <person name="Ohm R."/>
            <person name="Pangilinan J."/>
            <person name="Park H.-J."/>
            <person name="Ramirez L."/>
            <person name="Alfaro M."/>
            <person name="Sun H."/>
            <person name="Tritt A."/>
            <person name="Yoshinaga Y."/>
            <person name="Zwiers L.-H."/>
            <person name="Turgeon B."/>
            <person name="Goodwin S."/>
            <person name="Spatafora J."/>
            <person name="Crous P."/>
            <person name="Grigoriev I."/>
        </authorList>
    </citation>
    <scope>NUCLEOTIDE SEQUENCE</scope>
    <source>
        <strain evidence="3">CBS 690.94</strain>
    </source>
</reference>
<feature type="compositionally biased region" description="Basic and acidic residues" evidence="1">
    <location>
        <begin position="80"/>
        <end position="91"/>
    </location>
</feature>
<evidence type="ECO:0000256" key="1">
    <source>
        <dbReference type="SAM" id="MobiDB-lite"/>
    </source>
</evidence>
<feature type="region of interest" description="Disordered" evidence="1">
    <location>
        <begin position="24"/>
        <end position="110"/>
    </location>
</feature>
<dbReference type="AlphaFoldDB" id="A0A9P4PRX2"/>
<evidence type="ECO:0000313" key="4">
    <source>
        <dbReference type="Proteomes" id="UP000799764"/>
    </source>
</evidence>
<name>A0A9P4PRX2_9PLEO</name>
<feature type="chain" id="PRO_5040125796" description="Secreted protein" evidence="2">
    <location>
        <begin position="20"/>
        <end position="110"/>
    </location>
</feature>
<gene>
    <name evidence="3" type="ORF">P171DRAFT_479312</name>
</gene>
<dbReference type="EMBL" id="MU001493">
    <property type="protein sequence ID" value="KAF2450205.1"/>
    <property type="molecule type" value="Genomic_DNA"/>
</dbReference>
<keyword evidence="4" id="KW-1185">Reference proteome</keyword>
<evidence type="ECO:0008006" key="5">
    <source>
        <dbReference type="Google" id="ProtNLM"/>
    </source>
</evidence>
<evidence type="ECO:0000256" key="2">
    <source>
        <dbReference type="SAM" id="SignalP"/>
    </source>
</evidence>
<proteinExistence type="predicted"/>
<sequence length="110" mass="12151">MSWYGFTNVLAFWLGTCVGYLPGGTPLAHQLHGAPRPNEYNYGRRVDENNEEAPAPAPAPEHQASTVEDQDRETLGGSDEESKEKDERGGDGDDEWVLLSWSEDREATGD</sequence>
<accession>A0A9P4PRX2</accession>
<dbReference type="Proteomes" id="UP000799764">
    <property type="component" value="Unassembled WGS sequence"/>
</dbReference>
<keyword evidence="2" id="KW-0732">Signal</keyword>
<comment type="caution">
    <text evidence="3">The sequence shown here is derived from an EMBL/GenBank/DDBJ whole genome shotgun (WGS) entry which is preliminary data.</text>
</comment>
<protein>
    <recommendedName>
        <fullName evidence="5">Secreted protein</fullName>
    </recommendedName>
</protein>
<organism evidence="3 4">
    <name type="scientific">Karstenula rhodostoma CBS 690.94</name>
    <dbReference type="NCBI Taxonomy" id="1392251"/>
    <lineage>
        <taxon>Eukaryota</taxon>
        <taxon>Fungi</taxon>
        <taxon>Dikarya</taxon>
        <taxon>Ascomycota</taxon>
        <taxon>Pezizomycotina</taxon>
        <taxon>Dothideomycetes</taxon>
        <taxon>Pleosporomycetidae</taxon>
        <taxon>Pleosporales</taxon>
        <taxon>Massarineae</taxon>
        <taxon>Didymosphaeriaceae</taxon>
        <taxon>Karstenula</taxon>
    </lineage>
</organism>
<evidence type="ECO:0000313" key="3">
    <source>
        <dbReference type="EMBL" id="KAF2450205.1"/>
    </source>
</evidence>